<reference evidence="2" key="1">
    <citation type="submission" date="2020-08" db="EMBL/GenBank/DDBJ databases">
        <title>Multicomponent nature underlies the extraordinary mechanical properties of spider dragline silk.</title>
        <authorList>
            <person name="Kono N."/>
            <person name="Nakamura H."/>
            <person name="Mori M."/>
            <person name="Yoshida Y."/>
            <person name="Ohtoshi R."/>
            <person name="Malay A.D."/>
            <person name="Moran D.A.P."/>
            <person name="Tomita M."/>
            <person name="Numata K."/>
            <person name="Arakawa K."/>
        </authorList>
    </citation>
    <scope>NUCLEOTIDE SEQUENCE</scope>
</reference>
<accession>A0A8X6TLC2</accession>
<sequence>MTNSRLLHKFLPTIASSLKLPFQIQLQLLIPMPMLSAIISAKFVMSPFLLTSLISTFSLTINLLQKQNSYKLFKILHTFQVNITLALLPYLQLNRPFEKNSRNSGSFRTLLPPHLHLKQ</sequence>
<proteinExistence type="predicted"/>
<keyword evidence="1" id="KW-1133">Transmembrane helix</keyword>
<organism evidence="2 3">
    <name type="scientific">Nephila pilipes</name>
    <name type="common">Giant wood spider</name>
    <name type="synonym">Nephila maculata</name>
    <dbReference type="NCBI Taxonomy" id="299642"/>
    <lineage>
        <taxon>Eukaryota</taxon>
        <taxon>Metazoa</taxon>
        <taxon>Ecdysozoa</taxon>
        <taxon>Arthropoda</taxon>
        <taxon>Chelicerata</taxon>
        <taxon>Arachnida</taxon>
        <taxon>Araneae</taxon>
        <taxon>Araneomorphae</taxon>
        <taxon>Entelegynae</taxon>
        <taxon>Araneoidea</taxon>
        <taxon>Nephilidae</taxon>
        <taxon>Nephila</taxon>
    </lineage>
</organism>
<gene>
    <name evidence="2" type="ORF">NPIL_503331</name>
</gene>
<keyword evidence="3" id="KW-1185">Reference proteome</keyword>
<evidence type="ECO:0000313" key="3">
    <source>
        <dbReference type="Proteomes" id="UP000887013"/>
    </source>
</evidence>
<keyword evidence="1" id="KW-0472">Membrane</keyword>
<name>A0A8X6TLC2_NEPPI</name>
<keyword evidence="1" id="KW-0812">Transmembrane</keyword>
<feature type="transmembrane region" description="Helical" evidence="1">
    <location>
        <begin position="45"/>
        <end position="64"/>
    </location>
</feature>
<evidence type="ECO:0000256" key="1">
    <source>
        <dbReference type="SAM" id="Phobius"/>
    </source>
</evidence>
<comment type="caution">
    <text evidence="2">The sequence shown here is derived from an EMBL/GenBank/DDBJ whole genome shotgun (WGS) entry which is preliminary data.</text>
</comment>
<dbReference type="EMBL" id="BMAW01011307">
    <property type="protein sequence ID" value="GFT23089.1"/>
    <property type="molecule type" value="Genomic_DNA"/>
</dbReference>
<dbReference type="AlphaFoldDB" id="A0A8X6TLC2"/>
<protein>
    <submittedName>
        <fullName evidence="2">Uncharacterized protein</fullName>
    </submittedName>
</protein>
<evidence type="ECO:0000313" key="2">
    <source>
        <dbReference type="EMBL" id="GFT23089.1"/>
    </source>
</evidence>
<dbReference type="Proteomes" id="UP000887013">
    <property type="component" value="Unassembled WGS sequence"/>
</dbReference>